<proteinExistence type="predicted"/>
<dbReference type="RefSeq" id="WP_127728687.1">
    <property type="nucleotide sequence ID" value="NZ_SACP01000008.1"/>
</dbReference>
<dbReference type="AlphaFoldDB" id="A0A3S2XN08"/>
<sequence length="64" mass="7427">MAKHEILDYFEHRRDGWVCTRGFTLTTQRDSVEIRAGRRFDYGEQVAGLDLAEYLEQLGSQFGS</sequence>
<evidence type="ECO:0000313" key="2">
    <source>
        <dbReference type="Proteomes" id="UP000286997"/>
    </source>
</evidence>
<protein>
    <submittedName>
        <fullName evidence="1">Uncharacterized protein</fullName>
    </submittedName>
</protein>
<accession>A0A3S2XN08</accession>
<evidence type="ECO:0000313" key="1">
    <source>
        <dbReference type="EMBL" id="RVU18744.1"/>
    </source>
</evidence>
<dbReference type="Proteomes" id="UP000286997">
    <property type="component" value="Unassembled WGS sequence"/>
</dbReference>
<dbReference type="EMBL" id="SACP01000008">
    <property type="protein sequence ID" value="RVU18744.1"/>
    <property type="molecule type" value="Genomic_DNA"/>
</dbReference>
<gene>
    <name evidence="1" type="ORF">EOE48_10195</name>
</gene>
<name>A0A3S2XN08_9HYPH</name>
<reference evidence="1 2" key="1">
    <citation type="submission" date="2019-01" db="EMBL/GenBank/DDBJ databases">
        <authorList>
            <person name="Chen W.-M."/>
        </authorList>
    </citation>
    <scope>NUCLEOTIDE SEQUENCE [LARGE SCALE GENOMIC DNA]</scope>
    <source>
        <strain evidence="1 2">TER-1</strain>
    </source>
</reference>
<comment type="caution">
    <text evidence="1">The sequence shown here is derived from an EMBL/GenBank/DDBJ whole genome shotgun (WGS) entry which is preliminary data.</text>
</comment>
<keyword evidence="2" id="KW-1185">Reference proteome</keyword>
<dbReference type="OrthoDB" id="7998152at2"/>
<organism evidence="1 2">
    <name type="scientific">Methylobacterium oryzihabitans</name>
    <dbReference type="NCBI Taxonomy" id="2499852"/>
    <lineage>
        <taxon>Bacteria</taxon>
        <taxon>Pseudomonadati</taxon>
        <taxon>Pseudomonadota</taxon>
        <taxon>Alphaproteobacteria</taxon>
        <taxon>Hyphomicrobiales</taxon>
        <taxon>Methylobacteriaceae</taxon>
        <taxon>Methylobacterium</taxon>
    </lineage>
</organism>